<proteinExistence type="predicted"/>
<dbReference type="EMBL" id="JAEIJD010000002">
    <property type="protein sequence ID" value="MBI6628868.1"/>
    <property type="molecule type" value="Genomic_DNA"/>
</dbReference>
<evidence type="ECO:0000313" key="1">
    <source>
        <dbReference type="EMBL" id="MBI6628868.1"/>
    </source>
</evidence>
<dbReference type="Proteomes" id="UP000613255">
    <property type="component" value="Unassembled WGS sequence"/>
</dbReference>
<dbReference type="RefSeq" id="WP_198684892.1">
    <property type="nucleotide sequence ID" value="NZ_JAEIJD010000002.1"/>
</dbReference>
<evidence type="ECO:0000313" key="2">
    <source>
        <dbReference type="Proteomes" id="UP000613255"/>
    </source>
</evidence>
<protein>
    <submittedName>
        <fullName evidence="1">Uncharacterized protein</fullName>
    </submittedName>
</protein>
<sequence length="137" mass="14744">MPAELVQSNFLSQKVTGKSEARRIRYERSSMAARTLNTIGGCQSLFGVCKLIYAPKRLRNYSRAAALYSTIDLRVLIANDLVGRISVDGIIAAQDFGDLVRLPADDHATPALGLNPCAERSGNAANALRAVPFVHSG</sequence>
<accession>A0A934HRH4</accession>
<comment type="caution">
    <text evidence="1">The sequence shown here is derived from an EMBL/GenBank/DDBJ whole genome shotgun (WGS) entry which is preliminary data.</text>
</comment>
<organism evidence="1 2">
    <name type="scientific">Pontibaca salina</name>
    <dbReference type="NCBI Taxonomy" id="2795731"/>
    <lineage>
        <taxon>Bacteria</taxon>
        <taxon>Pseudomonadati</taxon>
        <taxon>Pseudomonadota</taxon>
        <taxon>Alphaproteobacteria</taxon>
        <taxon>Rhodobacterales</taxon>
        <taxon>Roseobacteraceae</taxon>
        <taxon>Pontibaca</taxon>
    </lineage>
</organism>
<name>A0A934HRH4_9RHOB</name>
<keyword evidence="2" id="KW-1185">Reference proteome</keyword>
<gene>
    <name evidence="1" type="ORF">JAO82_03140</name>
</gene>
<dbReference type="AlphaFoldDB" id="A0A934HRH4"/>
<reference evidence="1" key="1">
    <citation type="submission" date="2020-12" db="EMBL/GenBank/DDBJ databases">
        <title>Pontibaca salina gen. nov., sp. nov., isolated from marine sediment.</title>
        <authorList>
            <person name="Bo J."/>
            <person name="Wang S."/>
            <person name="Song X."/>
            <person name="Du Z."/>
        </authorList>
    </citation>
    <scope>NUCLEOTIDE SEQUENCE</scope>
    <source>
        <strain evidence="1">S1109L</strain>
    </source>
</reference>